<dbReference type="KEGG" id="nev:NTE_02999"/>
<dbReference type="GeneID" id="41598669"/>
<keyword evidence="1" id="KW-0812">Transmembrane</keyword>
<evidence type="ECO:0000256" key="1">
    <source>
        <dbReference type="SAM" id="Phobius"/>
    </source>
</evidence>
<name>A0A075N0N2_9ARCH</name>
<evidence type="ECO:0000313" key="3">
    <source>
        <dbReference type="Proteomes" id="UP000028194"/>
    </source>
</evidence>
<gene>
    <name evidence="2" type="ORF">NTE_02999</name>
</gene>
<feature type="transmembrane region" description="Helical" evidence="1">
    <location>
        <begin position="81"/>
        <end position="103"/>
    </location>
</feature>
<feature type="transmembrane region" description="Helical" evidence="1">
    <location>
        <begin position="12"/>
        <end position="34"/>
    </location>
</feature>
<dbReference type="STRING" id="1459636.NTE_02999"/>
<dbReference type="HOGENOM" id="CLU_1727158_0_0_2"/>
<protein>
    <submittedName>
        <fullName evidence="2">Uncharacterized protein</fullName>
    </submittedName>
</protein>
<sequence>MHPAPSLSPPPRIIRIVGILTILAVALNLLLGIQNATTIGIWYNPALPFVVPTLYLDLAFIVPAVVIGIKTFKGKDTWKANMIFQIVFLAAHLNNLVAPYVAHVVQSIASQSYDFIVFDYSLYAIIASFVVLRLLLRRDVRSYYLGIAKTH</sequence>
<proteinExistence type="predicted"/>
<keyword evidence="1" id="KW-1133">Transmembrane helix</keyword>
<keyword evidence="3" id="KW-1185">Reference proteome</keyword>
<keyword evidence="1" id="KW-0472">Membrane</keyword>
<dbReference type="Proteomes" id="UP000028194">
    <property type="component" value="Chromosome"/>
</dbReference>
<accession>A0A075N0N2</accession>
<evidence type="ECO:0000313" key="2">
    <source>
        <dbReference type="EMBL" id="AIF85034.1"/>
    </source>
</evidence>
<reference evidence="2 3" key="1">
    <citation type="journal article" date="2014" name="PLoS ONE">
        <title>Genome Sequence of Candidatus Nitrososphaera evergladensis from Group I.1b Enriched from Everglades Soil Reveals Novel Genomic Features of the Ammonia-Oxidizing Archaea.</title>
        <authorList>
            <person name="Zhalnina K.V."/>
            <person name="Dias R."/>
            <person name="Leonard M.T."/>
            <person name="Dorr de Quadros P."/>
            <person name="Camargo F.A."/>
            <person name="Drew J.C."/>
            <person name="Farmerie W.G."/>
            <person name="Daroub S.H."/>
            <person name="Triplett E.W."/>
        </authorList>
    </citation>
    <scope>NUCLEOTIDE SEQUENCE [LARGE SCALE GENOMIC DNA]</scope>
    <source>
        <strain evidence="2 3">SR1</strain>
    </source>
</reference>
<dbReference type="RefSeq" id="WP_148701504.1">
    <property type="nucleotide sequence ID" value="NZ_CP007174.1"/>
</dbReference>
<dbReference type="AlphaFoldDB" id="A0A075N0N2"/>
<dbReference type="EMBL" id="CP007174">
    <property type="protein sequence ID" value="AIF85034.1"/>
    <property type="molecule type" value="Genomic_DNA"/>
</dbReference>
<feature type="transmembrane region" description="Helical" evidence="1">
    <location>
        <begin position="115"/>
        <end position="136"/>
    </location>
</feature>
<feature type="transmembrane region" description="Helical" evidence="1">
    <location>
        <begin position="46"/>
        <end position="69"/>
    </location>
</feature>
<organism evidence="2 3">
    <name type="scientific">Candidatus Nitrososphaera evergladensis SR1</name>
    <dbReference type="NCBI Taxonomy" id="1459636"/>
    <lineage>
        <taxon>Archaea</taxon>
        <taxon>Nitrososphaerota</taxon>
        <taxon>Nitrososphaeria</taxon>
        <taxon>Nitrososphaerales</taxon>
        <taxon>Nitrososphaeraceae</taxon>
        <taxon>Nitrososphaera</taxon>
    </lineage>
</organism>